<dbReference type="InterPro" id="IPR058148">
    <property type="entry name" value="M949_RS01915-like_dom"/>
</dbReference>
<dbReference type="PROSITE" id="PS51257">
    <property type="entry name" value="PROKAR_LIPOPROTEIN"/>
    <property type="match status" value="1"/>
</dbReference>
<organism evidence="1 2">
    <name type="scientific">Flavobacterium fluviale</name>
    <dbReference type="NCBI Taxonomy" id="2249356"/>
    <lineage>
        <taxon>Bacteria</taxon>
        <taxon>Pseudomonadati</taxon>
        <taxon>Bacteroidota</taxon>
        <taxon>Flavobacteriia</taxon>
        <taxon>Flavobacteriales</taxon>
        <taxon>Flavobacteriaceae</taxon>
        <taxon>Flavobacterium</taxon>
    </lineage>
</organism>
<dbReference type="AlphaFoldDB" id="A0A344LSN0"/>
<evidence type="ECO:0000313" key="1">
    <source>
        <dbReference type="EMBL" id="AXB56922.1"/>
    </source>
</evidence>
<gene>
    <name evidence="1" type="ORF">HYN86_10085</name>
</gene>
<keyword evidence="2" id="KW-1185">Reference proteome</keyword>
<protein>
    <recommendedName>
        <fullName evidence="3">Lipoprotein</fullName>
    </recommendedName>
</protein>
<accession>A0A344LSN0</accession>
<dbReference type="KEGG" id="ffl:HYN86_10085"/>
<evidence type="ECO:0008006" key="3">
    <source>
        <dbReference type="Google" id="ProtNLM"/>
    </source>
</evidence>
<reference evidence="1 2" key="1">
    <citation type="submission" date="2018-06" db="EMBL/GenBank/DDBJ databases">
        <title>Genome sequencing of Flavobacterium.</title>
        <authorList>
            <person name="Baek M.-G."/>
            <person name="Yi H."/>
        </authorList>
    </citation>
    <scope>NUCLEOTIDE SEQUENCE [LARGE SCALE GENOMIC DNA]</scope>
    <source>
        <strain evidence="1 2">HYN0086</strain>
    </source>
</reference>
<name>A0A344LSN0_9FLAO</name>
<sequence>MKNFTIALLFAMFFTSCKEDKKEELKSSKNIELSQPQNENFVLTIQKIDSTQFPSSIKYEGFVKNAVRWKDKLGDNIVITTETGYHINKKFEHESESSSDAELFAYHFIVSGNEVKQTWKVYDFIADCPVDIVASFVKNTFQVTDLNNNGIAETWVMYKTACHGDVSPCDMKIIMYEDNKKYAVRGESKVQVGVLDNGEKQFIGGEYKLDENFKKGPKVFREFAQKLWKDNLIENWED</sequence>
<dbReference type="NCBIfam" id="NF046077">
    <property type="entry name" value="LPS_M949_RS01915"/>
    <property type="match status" value="1"/>
</dbReference>
<dbReference type="RefSeq" id="WP_113677904.1">
    <property type="nucleotide sequence ID" value="NZ_CP030261.1"/>
</dbReference>
<proteinExistence type="predicted"/>
<dbReference type="Proteomes" id="UP000251561">
    <property type="component" value="Chromosome"/>
</dbReference>
<dbReference type="OrthoDB" id="8585774at2"/>
<dbReference type="EMBL" id="CP030261">
    <property type="protein sequence ID" value="AXB56922.1"/>
    <property type="molecule type" value="Genomic_DNA"/>
</dbReference>
<evidence type="ECO:0000313" key="2">
    <source>
        <dbReference type="Proteomes" id="UP000251561"/>
    </source>
</evidence>